<gene>
    <name evidence="6" type="ORF">HTEP1355_LOCUS18199</name>
</gene>
<feature type="coiled-coil region" evidence="4">
    <location>
        <begin position="67"/>
        <end position="94"/>
    </location>
</feature>
<dbReference type="GO" id="GO:0032511">
    <property type="term" value="P:late endosome to vacuole transport via multivesicular body sorting pathway"/>
    <property type="evidence" value="ECO:0007669"/>
    <property type="project" value="TreeGrafter"/>
</dbReference>
<evidence type="ECO:0000256" key="4">
    <source>
        <dbReference type="SAM" id="Coils"/>
    </source>
</evidence>
<accession>A0A7S0Z210</accession>
<dbReference type="PANTHER" id="PTHR22761">
    <property type="entry name" value="CHARGED MULTIVESICULAR BODY PROTEIN"/>
    <property type="match status" value="1"/>
</dbReference>
<dbReference type="Pfam" id="PF03357">
    <property type="entry name" value="Snf7"/>
    <property type="match status" value="1"/>
</dbReference>
<reference evidence="6" key="1">
    <citation type="submission" date="2021-01" db="EMBL/GenBank/DDBJ databases">
        <authorList>
            <person name="Corre E."/>
            <person name="Pelletier E."/>
            <person name="Niang G."/>
            <person name="Scheremetjew M."/>
            <person name="Finn R."/>
            <person name="Kale V."/>
            <person name="Holt S."/>
            <person name="Cochrane G."/>
            <person name="Meng A."/>
            <person name="Brown T."/>
            <person name="Cohen L."/>
        </authorList>
    </citation>
    <scope>NUCLEOTIDE SEQUENCE</scope>
    <source>
        <strain evidence="6">CCMP443</strain>
    </source>
</reference>
<organism evidence="6">
    <name type="scientific">Hemiselmis tepida</name>
    <dbReference type="NCBI Taxonomy" id="464990"/>
    <lineage>
        <taxon>Eukaryota</taxon>
        <taxon>Cryptophyceae</taxon>
        <taxon>Cryptomonadales</taxon>
        <taxon>Hemiselmidaceae</taxon>
        <taxon>Hemiselmis</taxon>
    </lineage>
</organism>
<sequence>MRLFGKKEAKGPEPSPADAIMKLKEAEEMLFKRQQFQQVKIDKENVFAKEKVKKKDRAGAATHLKKRKLYEKALDVLDKQLMNLRTQIETLENAAVAKEVFDHQKVYAAAMKGIHKDLTTDKVEEQMMDVQEQMDIHNEIQDALTQSLPGAGVDLDDDELFAELDEMEQQDMDEQLLQTEDQPLPSVPVAAPKINQPAAALSEEDEELAKLMADMS</sequence>
<proteinExistence type="inferred from homology"/>
<dbReference type="Gene3D" id="1.10.287.1060">
    <property type="entry name" value="ESAT-6-like"/>
    <property type="match status" value="1"/>
</dbReference>
<evidence type="ECO:0000256" key="1">
    <source>
        <dbReference type="ARBA" id="ARBA00004177"/>
    </source>
</evidence>
<dbReference type="GO" id="GO:0009898">
    <property type="term" value="C:cytoplasmic side of plasma membrane"/>
    <property type="evidence" value="ECO:0007669"/>
    <property type="project" value="TreeGrafter"/>
</dbReference>
<evidence type="ECO:0000256" key="2">
    <source>
        <dbReference type="ARBA" id="ARBA00006190"/>
    </source>
</evidence>
<protein>
    <submittedName>
        <fullName evidence="6">Uncharacterized protein</fullName>
    </submittedName>
</protein>
<evidence type="ECO:0000256" key="5">
    <source>
        <dbReference type="SAM" id="MobiDB-lite"/>
    </source>
</evidence>
<name>A0A7S0Z210_9CRYP</name>
<dbReference type="GO" id="GO:0005771">
    <property type="term" value="C:multivesicular body"/>
    <property type="evidence" value="ECO:0007669"/>
    <property type="project" value="TreeGrafter"/>
</dbReference>
<dbReference type="GO" id="GO:0000815">
    <property type="term" value="C:ESCRT III complex"/>
    <property type="evidence" value="ECO:0007669"/>
    <property type="project" value="TreeGrafter"/>
</dbReference>
<comment type="similarity">
    <text evidence="2">Belongs to the SNF7 family.</text>
</comment>
<keyword evidence="3" id="KW-0967">Endosome</keyword>
<evidence type="ECO:0000256" key="3">
    <source>
        <dbReference type="ARBA" id="ARBA00022753"/>
    </source>
</evidence>
<comment type="subcellular location">
    <subcellularLocation>
        <location evidence="1">Endosome</location>
    </subcellularLocation>
</comment>
<dbReference type="EMBL" id="HBFN01031394">
    <property type="protein sequence ID" value="CAD8804521.1"/>
    <property type="molecule type" value="Transcribed_RNA"/>
</dbReference>
<dbReference type="GO" id="GO:0006900">
    <property type="term" value="P:vesicle budding from membrane"/>
    <property type="evidence" value="ECO:0007669"/>
    <property type="project" value="TreeGrafter"/>
</dbReference>
<dbReference type="InterPro" id="IPR005024">
    <property type="entry name" value="Snf7_fam"/>
</dbReference>
<dbReference type="PANTHER" id="PTHR22761:SF10">
    <property type="entry name" value="GH13992P"/>
    <property type="match status" value="1"/>
</dbReference>
<keyword evidence="4" id="KW-0175">Coiled coil</keyword>
<dbReference type="Gene3D" id="6.10.250.1710">
    <property type="match status" value="1"/>
</dbReference>
<evidence type="ECO:0000313" key="6">
    <source>
        <dbReference type="EMBL" id="CAD8804521.1"/>
    </source>
</evidence>
<feature type="region of interest" description="Disordered" evidence="5">
    <location>
        <begin position="168"/>
        <end position="190"/>
    </location>
</feature>
<dbReference type="AlphaFoldDB" id="A0A7S0Z210"/>